<gene>
    <name evidence="1" type="ORF">AA314_07737</name>
</gene>
<sequence>MTRLLKAVLVRSDRAPGGYMESRARALAVWEVLFETRLRTYFGRTARNLPARGTACQG</sequence>
<proteinExistence type="predicted"/>
<dbReference type="AlphaFoldDB" id="A0AAC8QFD0"/>
<dbReference type="EMBL" id="CP011509">
    <property type="protein sequence ID" value="AKJ06111.1"/>
    <property type="molecule type" value="Genomic_DNA"/>
</dbReference>
<protein>
    <submittedName>
        <fullName evidence="1">Uncharacterized protein</fullName>
    </submittedName>
</protein>
<name>A0AAC8QFD0_9BACT</name>
<dbReference type="Proteomes" id="UP000035579">
    <property type="component" value="Chromosome"/>
</dbReference>
<reference evidence="1 2" key="1">
    <citation type="submission" date="2015-05" db="EMBL/GenBank/DDBJ databases">
        <title>Genome assembly of Archangium gephyra DSM 2261.</title>
        <authorList>
            <person name="Sharma G."/>
            <person name="Subramanian S."/>
        </authorList>
    </citation>
    <scope>NUCLEOTIDE SEQUENCE [LARGE SCALE GENOMIC DNA]</scope>
    <source>
        <strain evidence="1 2">DSM 2261</strain>
    </source>
</reference>
<dbReference type="KEGG" id="age:AA314_07737"/>
<organism evidence="1 2">
    <name type="scientific">Archangium gephyra</name>
    <dbReference type="NCBI Taxonomy" id="48"/>
    <lineage>
        <taxon>Bacteria</taxon>
        <taxon>Pseudomonadati</taxon>
        <taxon>Myxococcota</taxon>
        <taxon>Myxococcia</taxon>
        <taxon>Myxococcales</taxon>
        <taxon>Cystobacterineae</taxon>
        <taxon>Archangiaceae</taxon>
        <taxon>Archangium</taxon>
    </lineage>
</organism>
<evidence type="ECO:0000313" key="2">
    <source>
        <dbReference type="Proteomes" id="UP000035579"/>
    </source>
</evidence>
<accession>A0AAC8QFD0</accession>
<evidence type="ECO:0000313" key="1">
    <source>
        <dbReference type="EMBL" id="AKJ06111.1"/>
    </source>
</evidence>